<dbReference type="SUPFAM" id="SSF46689">
    <property type="entry name" value="Homeodomain-like"/>
    <property type="match status" value="1"/>
</dbReference>
<dbReference type="Pfam" id="PF12833">
    <property type="entry name" value="HTH_18"/>
    <property type="match status" value="1"/>
</dbReference>
<dbReference type="PROSITE" id="PS01124">
    <property type="entry name" value="HTH_ARAC_FAMILY_2"/>
    <property type="match status" value="1"/>
</dbReference>
<dbReference type="InterPro" id="IPR018060">
    <property type="entry name" value="HTH_AraC"/>
</dbReference>
<dbReference type="PANTHER" id="PTHR43280:SF2">
    <property type="entry name" value="HTH-TYPE TRANSCRIPTIONAL REGULATOR EXSA"/>
    <property type="match status" value="1"/>
</dbReference>
<keyword evidence="2" id="KW-0238">DNA-binding</keyword>
<evidence type="ECO:0000256" key="3">
    <source>
        <dbReference type="ARBA" id="ARBA00023163"/>
    </source>
</evidence>
<proteinExistence type="predicted"/>
<reference evidence="7" key="1">
    <citation type="submission" date="2011-04" db="EMBL/GenBank/DDBJ databases">
        <title>The complete genome of Spirochaeta coccoides DSM 17374.</title>
        <authorList>
            <person name="Lucas S."/>
            <person name="Copeland A."/>
            <person name="Lapidus A."/>
            <person name="Bruce D."/>
            <person name="Goodwin L."/>
            <person name="Pitluck S."/>
            <person name="Peters L."/>
            <person name="Kyrpides N."/>
            <person name="Mavromatis K."/>
            <person name="Pagani I."/>
            <person name="Ivanova N."/>
            <person name="Ovchinnikova G."/>
            <person name="Lu M."/>
            <person name="Detter J.C."/>
            <person name="Tapia R."/>
            <person name="Han C."/>
            <person name="Land M."/>
            <person name="Hauser L."/>
            <person name="Markowitz V."/>
            <person name="Cheng J.-F."/>
            <person name="Hugenholtz P."/>
            <person name="Woyke T."/>
            <person name="Wu D."/>
            <person name="Spring S."/>
            <person name="Schroeder M."/>
            <person name="Brambilla E."/>
            <person name="Klenk H.-P."/>
            <person name="Eisen J.A."/>
        </authorList>
    </citation>
    <scope>NUCLEOTIDE SEQUENCE [LARGE SCALE GENOMIC DNA]</scope>
    <source>
        <strain evidence="7">ATCC BAA-1237 / DSM 17374 / SPN1</strain>
    </source>
</reference>
<dbReference type="STRING" id="760011.Spico_0386"/>
<evidence type="ECO:0000259" key="5">
    <source>
        <dbReference type="PROSITE" id="PS01124"/>
    </source>
</evidence>
<feature type="domain" description="HTH araC/xylS-type" evidence="5">
    <location>
        <begin position="635"/>
        <end position="734"/>
    </location>
</feature>
<dbReference type="EMBL" id="CP002659">
    <property type="protein sequence ID" value="AEC01615.1"/>
    <property type="molecule type" value="Genomic_DNA"/>
</dbReference>
<dbReference type="InterPro" id="IPR009057">
    <property type="entry name" value="Homeodomain-like_sf"/>
</dbReference>
<dbReference type="KEGG" id="scc:Spico_0386"/>
<keyword evidence="3" id="KW-0804">Transcription</keyword>
<dbReference type="GO" id="GO:0003700">
    <property type="term" value="F:DNA-binding transcription factor activity"/>
    <property type="evidence" value="ECO:0007669"/>
    <property type="project" value="InterPro"/>
</dbReference>
<dbReference type="eggNOG" id="COG2207">
    <property type="taxonomic scope" value="Bacteria"/>
</dbReference>
<accession>F4GHS7</accession>
<feature type="transmembrane region" description="Helical" evidence="4">
    <location>
        <begin position="12"/>
        <end position="35"/>
    </location>
</feature>
<dbReference type="AlphaFoldDB" id="F4GHS7"/>
<evidence type="ECO:0000256" key="1">
    <source>
        <dbReference type="ARBA" id="ARBA00023015"/>
    </source>
</evidence>
<dbReference type="OrthoDB" id="328780at2"/>
<evidence type="ECO:0000256" key="2">
    <source>
        <dbReference type="ARBA" id="ARBA00023125"/>
    </source>
</evidence>
<evidence type="ECO:0000313" key="7">
    <source>
        <dbReference type="Proteomes" id="UP000007939"/>
    </source>
</evidence>
<evidence type="ECO:0000256" key="4">
    <source>
        <dbReference type="SAM" id="Phobius"/>
    </source>
</evidence>
<dbReference type="GO" id="GO:0043565">
    <property type="term" value="F:sequence-specific DNA binding"/>
    <property type="evidence" value="ECO:0007669"/>
    <property type="project" value="InterPro"/>
</dbReference>
<keyword evidence="4" id="KW-0472">Membrane</keyword>
<keyword evidence="4" id="KW-0812">Transmembrane</keyword>
<dbReference type="PANTHER" id="PTHR43280">
    <property type="entry name" value="ARAC-FAMILY TRANSCRIPTIONAL REGULATOR"/>
    <property type="match status" value="1"/>
</dbReference>
<dbReference type="Gene3D" id="1.10.10.60">
    <property type="entry name" value="Homeodomain-like"/>
    <property type="match status" value="2"/>
</dbReference>
<dbReference type="Proteomes" id="UP000007939">
    <property type="component" value="Chromosome"/>
</dbReference>
<protein>
    <submittedName>
        <fullName evidence="6">Transcriptional regulator, AraC family</fullName>
    </submittedName>
</protein>
<organism evidence="6 7">
    <name type="scientific">Parasphaerochaeta coccoides (strain ATCC BAA-1237 / DSM 17374 / SPN1)</name>
    <name type="common">Sphaerochaeta coccoides</name>
    <dbReference type="NCBI Taxonomy" id="760011"/>
    <lineage>
        <taxon>Bacteria</taxon>
        <taxon>Pseudomonadati</taxon>
        <taxon>Spirochaetota</taxon>
        <taxon>Spirochaetia</taxon>
        <taxon>Spirochaetales</taxon>
        <taxon>Sphaerochaetaceae</taxon>
        <taxon>Parasphaerochaeta</taxon>
    </lineage>
</organism>
<gene>
    <name evidence="6" type="ordered locus">Spico_0386</name>
</gene>
<reference evidence="6 7" key="2">
    <citation type="journal article" date="2012" name="Stand. Genomic Sci.">
        <title>Complete genome sequence of the termite hindgut bacterium Spirochaeta coccoides type strain (SPN1(T)), reclassification in the genus Sphaerochaeta as Sphaerochaeta coccoides comb. nov. and emendations of the family Spirochaetaceae and the genus Sphaerochaeta.</title>
        <authorList>
            <person name="Abt B."/>
            <person name="Han C."/>
            <person name="Scheuner C."/>
            <person name="Lu M."/>
            <person name="Lapidus A."/>
            <person name="Nolan M."/>
            <person name="Lucas S."/>
            <person name="Hammon N."/>
            <person name="Deshpande S."/>
            <person name="Cheng J.F."/>
            <person name="Tapia R."/>
            <person name="Goodwin L.A."/>
            <person name="Pitluck S."/>
            <person name="Liolios K."/>
            <person name="Pagani I."/>
            <person name="Ivanova N."/>
            <person name="Mavromatis K."/>
            <person name="Mikhailova N."/>
            <person name="Huntemann M."/>
            <person name="Pati A."/>
            <person name="Chen A."/>
            <person name="Palaniappan K."/>
            <person name="Land M."/>
            <person name="Hauser L."/>
            <person name="Brambilla E.M."/>
            <person name="Rohde M."/>
            <person name="Spring S."/>
            <person name="Gronow S."/>
            <person name="Goker M."/>
            <person name="Woyke T."/>
            <person name="Bristow J."/>
            <person name="Eisen J.A."/>
            <person name="Markowitz V."/>
            <person name="Hugenholtz P."/>
            <person name="Kyrpides N.C."/>
            <person name="Klenk H.P."/>
            <person name="Detter J.C."/>
        </authorList>
    </citation>
    <scope>NUCLEOTIDE SEQUENCE [LARGE SCALE GENOMIC DNA]</scope>
    <source>
        <strain evidence="7">ATCC BAA-1237 / DSM 17374 / SPN1</strain>
    </source>
</reference>
<keyword evidence="4" id="KW-1133">Transmembrane helix</keyword>
<feature type="transmembrane region" description="Helical" evidence="4">
    <location>
        <begin position="299"/>
        <end position="321"/>
    </location>
</feature>
<sequence length="735" mass="83799">MKNTILKKFHNIFILYFVSILIVLAVSVYSLMHLFETATQKQLLSYGQIALDSDVLYINTITNSVKDIFDSISFDSQISKLLNYESIQASDLYLGLQRLRTYADSNVFIDSIYIYNRSDDTIYVSSPNALEAVYSPSDFYDEGASDLMEHYSAYKNMQPIFRRIEVTYPDESVSSYVSFIRYNTLKPTNHSDVVMINVKLDIFSQLLSSVPENNNRLLLFADSAGWYEVIAGSRASYSEHTIETVLQKLNEGSFDIRLEDKHYIVCSQRVMSSAIHIVLIADESTMSTITQAKGYSHSLMLLALLFAVCIIATISVIKRIIRINALHKSTMANLQKEKLELSFENKRRQILVYFHGNSSEEISDNDMADLCGLIGHENNASLRTVLILLSINSYHSKISLRYERVKDRNVLKYDICKTAEEVMSGFQVVCSTFDDNENCFFVVQKMEDQCGLIEALANVSNFIKEKYSVTATIFVSADTEFSKLPSSYAELSKHLPYKTLYEPGSIITSDMLDAREMFTCSIPDVLSRRLSQNILQLNVAMAILDLKEILEIISKGSYKSFQLNLFQLVVDLDDVLSKLQVNNGIEKTIYIDVLLYNLTSFETLDSIYKAFEAVILQAEQIVMQNKNSHQANIITQMQDIIRNNYFMKDFSIVIVSEQIGMNASYLGKLFKRSTGLTFIEFLHEERMAAACNLLETTDMKIVEIVSTVGYSDVPYFYKLFKKVNGCTPMSYRQKH</sequence>
<name>F4GHS7_PARC1</name>
<keyword evidence="7" id="KW-1185">Reference proteome</keyword>
<evidence type="ECO:0000313" key="6">
    <source>
        <dbReference type="EMBL" id="AEC01615.1"/>
    </source>
</evidence>
<keyword evidence="1" id="KW-0805">Transcription regulation</keyword>
<dbReference type="HOGENOM" id="CLU_019175_0_0_12"/>
<dbReference type="SMART" id="SM00342">
    <property type="entry name" value="HTH_ARAC"/>
    <property type="match status" value="1"/>
</dbReference>